<dbReference type="InterPro" id="IPR057522">
    <property type="entry name" value="HofO_C"/>
</dbReference>
<keyword evidence="1" id="KW-0472">Membrane</keyword>
<protein>
    <submittedName>
        <fullName evidence="3">DNA utilization protein HofO</fullName>
    </submittedName>
</protein>
<sequence length="153" mass="17019">MEYFVQRWLASRPSVRLACWCTAAGVIGLAVWALIVRPAWRQSAELGALSLRAARTNVALWPQARRHPLASEARVTQDIQPFSPLDYQGKGTRLVHWKPQQNGGELALSAPWSEIPALFSRLATQAVKVRAFTLVPDGGQLRLSLQLETDRAH</sequence>
<dbReference type="EMBL" id="JAMWJU010000007">
    <property type="protein sequence ID" value="MEB7544781.1"/>
    <property type="molecule type" value="Genomic_DNA"/>
</dbReference>
<accession>A0ABU6EUN4</accession>
<evidence type="ECO:0000313" key="3">
    <source>
        <dbReference type="EMBL" id="MEB7544781.1"/>
    </source>
</evidence>
<feature type="domain" description="DNA utilization protein HofO C-terminal" evidence="2">
    <location>
        <begin position="82"/>
        <end position="150"/>
    </location>
</feature>
<evidence type="ECO:0000313" key="4">
    <source>
        <dbReference type="Proteomes" id="UP001310558"/>
    </source>
</evidence>
<dbReference type="RefSeq" id="WP_325824307.1">
    <property type="nucleotide sequence ID" value="NZ_JAMWIR010000006.1"/>
</dbReference>
<reference evidence="3 4" key="1">
    <citation type="submission" date="2022-06" db="EMBL/GenBank/DDBJ databases">
        <title>Whole Genome analysis of Bacterial isolates collected during year 2020 from Guwahati, Assam, India.</title>
        <authorList>
            <person name="Mendem S.K."/>
            <person name="Rakshit O."/>
            <person name="Murugesan D."/>
            <person name="Saikia K."/>
            <person name="Shome R."/>
            <person name="Raisen C."/>
            <person name="Holmes M.A."/>
            <person name="Shome B.R."/>
        </authorList>
    </citation>
    <scope>NUCLEOTIDE SEQUENCE [LARGE SCALE GENOMIC DNA]</scope>
    <source>
        <strain evidence="3 4">Sil NS 53</strain>
    </source>
</reference>
<dbReference type="Pfam" id="PF25319">
    <property type="entry name" value="HofO"/>
    <property type="match status" value="1"/>
</dbReference>
<comment type="caution">
    <text evidence="3">The sequence shown here is derived from an EMBL/GenBank/DDBJ whole genome shotgun (WGS) entry which is preliminary data.</text>
</comment>
<dbReference type="Proteomes" id="UP001310558">
    <property type="component" value="Unassembled WGS sequence"/>
</dbReference>
<organism evidence="3 4">
    <name type="scientific">Enterobacter huaxiensis</name>
    <dbReference type="NCBI Taxonomy" id="2494702"/>
    <lineage>
        <taxon>Bacteria</taxon>
        <taxon>Pseudomonadati</taxon>
        <taxon>Pseudomonadota</taxon>
        <taxon>Gammaproteobacteria</taxon>
        <taxon>Enterobacterales</taxon>
        <taxon>Enterobacteriaceae</taxon>
        <taxon>Enterobacter</taxon>
    </lineage>
</organism>
<keyword evidence="4" id="KW-1185">Reference proteome</keyword>
<evidence type="ECO:0000256" key="1">
    <source>
        <dbReference type="SAM" id="Phobius"/>
    </source>
</evidence>
<keyword evidence="1" id="KW-1133">Transmembrane helix</keyword>
<proteinExistence type="predicted"/>
<keyword evidence="1" id="KW-0812">Transmembrane</keyword>
<evidence type="ECO:0000259" key="2">
    <source>
        <dbReference type="Pfam" id="PF25319"/>
    </source>
</evidence>
<name>A0ABU6EUN4_9ENTR</name>
<feature type="transmembrane region" description="Helical" evidence="1">
    <location>
        <begin position="15"/>
        <end position="36"/>
    </location>
</feature>
<gene>
    <name evidence="3" type="ORF">NGC28_20315</name>
</gene>